<reference evidence="2" key="1">
    <citation type="journal article" date="2023" name="Nat. Plants">
        <title>Single-cell RNA sequencing provides a high-resolution roadmap for understanding the multicellular compartmentation of specialized metabolism.</title>
        <authorList>
            <person name="Sun S."/>
            <person name="Shen X."/>
            <person name="Li Y."/>
            <person name="Li Y."/>
            <person name="Wang S."/>
            <person name="Li R."/>
            <person name="Zhang H."/>
            <person name="Shen G."/>
            <person name="Guo B."/>
            <person name="Wei J."/>
            <person name="Xu J."/>
            <person name="St-Pierre B."/>
            <person name="Chen S."/>
            <person name="Sun C."/>
        </authorList>
    </citation>
    <scope>NUCLEOTIDE SEQUENCE [LARGE SCALE GENOMIC DNA]</scope>
</reference>
<gene>
    <name evidence="1" type="ORF">M9H77_02855</name>
</gene>
<name>A0ACC0C9V1_CATRO</name>
<organism evidence="1 2">
    <name type="scientific">Catharanthus roseus</name>
    <name type="common">Madagascar periwinkle</name>
    <name type="synonym">Vinca rosea</name>
    <dbReference type="NCBI Taxonomy" id="4058"/>
    <lineage>
        <taxon>Eukaryota</taxon>
        <taxon>Viridiplantae</taxon>
        <taxon>Streptophyta</taxon>
        <taxon>Embryophyta</taxon>
        <taxon>Tracheophyta</taxon>
        <taxon>Spermatophyta</taxon>
        <taxon>Magnoliopsida</taxon>
        <taxon>eudicotyledons</taxon>
        <taxon>Gunneridae</taxon>
        <taxon>Pentapetalae</taxon>
        <taxon>asterids</taxon>
        <taxon>lamiids</taxon>
        <taxon>Gentianales</taxon>
        <taxon>Apocynaceae</taxon>
        <taxon>Rauvolfioideae</taxon>
        <taxon>Vinceae</taxon>
        <taxon>Catharanthinae</taxon>
        <taxon>Catharanthus</taxon>
    </lineage>
</organism>
<keyword evidence="2" id="KW-1185">Reference proteome</keyword>
<evidence type="ECO:0000313" key="1">
    <source>
        <dbReference type="EMBL" id="KAI5681627.1"/>
    </source>
</evidence>
<protein>
    <submittedName>
        <fullName evidence="1">Uncharacterized protein</fullName>
    </submittedName>
</protein>
<dbReference type="Proteomes" id="UP001060085">
    <property type="component" value="Linkage Group LG01"/>
</dbReference>
<evidence type="ECO:0000313" key="2">
    <source>
        <dbReference type="Proteomes" id="UP001060085"/>
    </source>
</evidence>
<sequence length="120" mass="13814">MRTPRAMIINLNLLQLLQHSLSDSDAAQKRDIVPKYHQDIIPMMRRTVIAMEKKKELLWCLLGQGRRGQVREMGEEKRGKQTKTNPRVSFCRMPSGLFGGLPIGLSRTMCRISYVSIHHI</sequence>
<accession>A0ACC0C9V1</accession>
<dbReference type="EMBL" id="CM044701">
    <property type="protein sequence ID" value="KAI5681627.1"/>
    <property type="molecule type" value="Genomic_DNA"/>
</dbReference>
<proteinExistence type="predicted"/>
<comment type="caution">
    <text evidence="1">The sequence shown here is derived from an EMBL/GenBank/DDBJ whole genome shotgun (WGS) entry which is preliminary data.</text>
</comment>